<feature type="non-terminal residue" evidence="7">
    <location>
        <position position="706"/>
    </location>
</feature>
<reference evidence="7 8" key="1">
    <citation type="journal article" date="2014" name="Genome Biol. Evol.">
        <title>The secreted proteins of Achlya hypogyna and Thraustotheca clavata identify the ancestral oomycete secretome and reveal gene acquisitions by horizontal gene transfer.</title>
        <authorList>
            <person name="Misner I."/>
            <person name="Blouin N."/>
            <person name="Leonard G."/>
            <person name="Richards T.A."/>
            <person name="Lane C.E."/>
        </authorList>
    </citation>
    <scope>NUCLEOTIDE SEQUENCE [LARGE SCALE GENOMIC DNA]</scope>
    <source>
        <strain evidence="7 8">ATCC 34112</strain>
    </source>
</reference>
<dbReference type="GO" id="GO:0008270">
    <property type="term" value="F:zinc ion binding"/>
    <property type="evidence" value="ECO:0007669"/>
    <property type="project" value="UniProtKB-KW"/>
</dbReference>
<dbReference type="Gene3D" id="3.80.10.10">
    <property type="entry name" value="Ribonuclease Inhibitor"/>
    <property type="match status" value="1"/>
</dbReference>
<organism evidence="7 8">
    <name type="scientific">Thraustotheca clavata</name>
    <dbReference type="NCBI Taxonomy" id="74557"/>
    <lineage>
        <taxon>Eukaryota</taxon>
        <taxon>Sar</taxon>
        <taxon>Stramenopiles</taxon>
        <taxon>Oomycota</taxon>
        <taxon>Saprolegniomycetes</taxon>
        <taxon>Saprolegniales</taxon>
        <taxon>Achlyaceae</taxon>
        <taxon>Thraustotheca</taxon>
    </lineage>
</organism>
<keyword evidence="2" id="KW-0963">Cytoplasm</keyword>
<dbReference type="PANTHER" id="PTHR22706">
    <property type="entry name" value="ASSEMBLY FACTOR FOR SPINDLE MICROTUBULES"/>
    <property type="match status" value="1"/>
</dbReference>
<evidence type="ECO:0000256" key="2">
    <source>
        <dbReference type="ARBA" id="ARBA00022490"/>
    </source>
</evidence>
<dbReference type="SUPFAM" id="SSF52047">
    <property type="entry name" value="RNI-like"/>
    <property type="match status" value="1"/>
</dbReference>
<dbReference type="InterPro" id="IPR000315">
    <property type="entry name" value="Znf_B-box"/>
</dbReference>
<sequence length="706" mass="83218">ISDQIVLLNISGCRLVTDVGLISFVSSFRVLTPALSHLILDGCLSVTDDFANRLAFACPTLLTLSMHNCGISSRALFALKTSWKYTAFRSTASELGCFPAPRAKEQRYIDMTGQLILAAIKIQNVFRMRKARLRYAMERELWKRHRVVCRIQSQFRGRRARRKALLLRLIQSGDHRMATKIQRWYLAHRNMKKAQDQYDALKQKQITEVALLVQRRYRAARKARLVKVALLAKARQREKLRQAVIVVQRRWRGIAGRHKYSLVRAAKRVQDQEEKQSATQLQALIRGRKARQEAAMIRQQKVEQAGREHAAVIKLQSCFRQKLAARELKMRREHLALLNRCAVKMQCAWRSRQGRNFLGVLRIAKLRRDQESAAAYIQNRWRTRKSYLNRVWGATMRRKEYEKRVVATNRLKLWWKHVMERREAKTQLYTLLALKQRDEAMVFWAANLVQSHYRRHQARKVLARLNEERKTCWKQMIDTENSLEKGLGAPYYYNQINYDVRWRMPGELLSALLQPKCDQCEKPQSAEVECSHCGEYFCCECTWRIHSHGKRQYHSTRKLYNYYRKRIDYGDGEFPSFWRSEIDQDVVRPWDFILGVPKEGYDEFVKWVEEENRRLFLLRNTPTRIEDPPLEVAPVEEVVPVVQERAVNEDSKGNKIIFRPIGTPIQDEKVLANEIPSDFDANYHKKAKRKRRKLPTARQKQILKLD</sequence>
<keyword evidence="3" id="KW-0677">Repeat</keyword>
<dbReference type="Pfam" id="PF00612">
    <property type="entry name" value="IQ"/>
    <property type="match status" value="3"/>
</dbReference>
<evidence type="ECO:0000259" key="6">
    <source>
        <dbReference type="PROSITE" id="PS50119"/>
    </source>
</evidence>
<dbReference type="GO" id="GO:0000278">
    <property type="term" value="P:mitotic cell cycle"/>
    <property type="evidence" value="ECO:0007669"/>
    <property type="project" value="TreeGrafter"/>
</dbReference>
<dbReference type="EMBL" id="JNBS01005084">
    <property type="protein sequence ID" value="OQR81008.1"/>
    <property type="molecule type" value="Genomic_DNA"/>
</dbReference>
<keyword evidence="5" id="KW-0862">Zinc</keyword>
<dbReference type="Proteomes" id="UP000243217">
    <property type="component" value="Unassembled WGS sequence"/>
</dbReference>
<keyword evidence="5" id="KW-0479">Metal-binding</keyword>
<dbReference type="SMART" id="SM00015">
    <property type="entry name" value="IQ"/>
    <property type="match status" value="9"/>
</dbReference>
<dbReference type="PROSITE" id="PS50096">
    <property type="entry name" value="IQ"/>
    <property type="match status" value="6"/>
</dbReference>
<feature type="domain" description="B box-type" evidence="6">
    <location>
        <begin position="517"/>
        <end position="559"/>
    </location>
</feature>
<evidence type="ECO:0000256" key="1">
    <source>
        <dbReference type="ARBA" id="ARBA00004496"/>
    </source>
</evidence>
<feature type="non-terminal residue" evidence="7">
    <location>
        <position position="1"/>
    </location>
</feature>
<comment type="caution">
    <text evidence="7">The sequence shown here is derived from an EMBL/GenBank/DDBJ whole genome shotgun (WGS) entry which is preliminary data.</text>
</comment>
<name>A0A1V9Y5P8_9STRA</name>
<keyword evidence="8" id="KW-1185">Reference proteome</keyword>
<dbReference type="PROSITE" id="PS50119">
    <property type="entry name" value="ZF_BBOX"/>
    <property type="match status" value="1"/>
</dbReference>
<dbReference type="GO" id="GO:0000922">
    <property type="term" value="C:spindle pole"/>
    <property type="evidence" value="ECO:0007669"/>
    <property type="project" value="TreeGrafter"/>
</dbReference>
<dbReference type="CDD" id="cd19757">
    <property type="entry name" value="Bbox1"/>
    <property type="match status" value="1"/>
</dbReference>
<dbReference type="Gene3D" id="1.20.5.190">
    <property type="match status" value="3"/>
</dbReference>
<proteinExistence type="predicted"/>
<keyword evidence="5" id="KW-0863">Zinc-finger</keyword>
<dbReference type="InterPro" id="IPR032675">
    <property type="entry name" value="LRR_dom_sf"/>
</dbReference>
<dbReference type="GO" id="GO:0005737">
    <property type="term" value="C:cytoplasm"/>
    <property type="evidence" value="ECO:0007669"/>
    <property type="project" value="UniProtKB-SubCell"/>
</dbReference>
<dbReference type="PANTHER" id="PTHR22706:SF1">
    <property type="entry name" value="ASSEMBLY FACTOR FOR SPINDLE MICROTUBULES"/>
    <property type="match status" value="1"/>
</dbReference>
<evidence type="ECO:0000256" key="3">
    <source>
        <dbReference type="ARBA" id="ARBA00022737"/>
    </source>
</evidence>
<protein>
    <recommendedName>
        <fullName evidence="6">B box-type domain-containing protein</fullName>
    </recommendedName>
</protein>
<dbReference type="InterPro" id="IPR000048">
    <property type="entry name" value="IQ_motif_EF-hand-BS"/>
</dbReference>
<dbReference type="OrthoDB" id="550575at2759"/>
<dbReference type="GO" id="GO:0005516">
    <property type="term" value="F:calmodulin binding"/>
    <property type="evidence" value="ECO:0007669"/>
    <property type="project" value="UniProtKB-KW"/>
</dbReference>
<gene>
    <name evidence="7" type="ORF">THRCLA_11893</name>
</gene>
<evidence type="ECO:0000313" key="8">
    <source>
        <dbReference type="Proteomes" id="UP000243217"/>
    </source>
</evidence>
<evidence type="ECO:0000256" key="4">
    <source>
        <dbReference type="ARBA" id="ARBA00022860"/>
    </source>
</evidence>
<evidence type="ECO:0000313" key="7">
    <source>
        <dbReference type="EMBL" id="OQR81008.1"/>
    </source>
</evidence>
<comment type="subcellular location">
    <subcellularLocation>
        <location evidence="1">Cytoplasm</location>
    </subcellularLocation>
</comment>
<dbReference type="AlphaFoldDB" id="A0A1V9Y5P8"/>
<accession>A0A1V9Y5P8</accession>
<keyword evidence="4" id="KW-0112">Calmodulin-binding</keyword>
<evidence type="ECO:0000256" key="5">
    <source>
        <dbReference type="PROSITE-ProRule" id="PRU00024"/>
    </source>
</evidence>
<dbReference type="GO" id="GO:0007051">
    <property type="term" value="P:spindle organization"/>
    <property type="evidence" value="ECO:0007669"/>
    <property type="project" value="TreeGrafter"/>
</dbReference>
<dbReference type="GO" id="GO:0051295">
    <property type="term" value="P:establishment of meiotic spindle localization"/>
    <property type="evidence" value="ECO:0007669"/>
    <property type="project" value="TreeGrafter"/>
</dbReference>
<dbReference type="InterPro" id="IPR051185">
    <property type="entry name" value="ASPM"/>
</dbReference>